<dbReference type="EMBL" id="GISG01193054">
    <property type="protein sequence ID" value="MBA4656638.1"/>
    <property type="molecule type" value="Transcribed_RNA"/>
</dbReference>
<organism evidence="1">
    <name type="scientific">Opuntia streptacantha</name>
    <name type="common">Prickly pear cactus</name>
    <name type="synonym">Opuntia cardona</name>
    <dbReference type="NCBI Taxonomy" id="393608"/>
    <lineage>
        <taxon>Eukaryota</taxon>
        <taxon>Viridiplantae</taxon>
        <taxon>Streptophyta</taxon>
        <taxon>Embryophyta</taxon>
        <taxon>Tracheophyta</taxon>
        <taxon>Spermatophyta</taxon>
        <taxon>Magnoliopsida</taxon>
        <taxon>eudicotyledons</taxon>
        <taxon>Gunneridae</taxon>
        <taxon>Pentapetalae</taxon>
        <taxon>Caryophyllales</taxon>
        <taxon>Cactineae</taxon>
        <taxon>Cactaceae</taxon>
        <taxon>Opuntioideae</taxon>
        <taxon>Opuntia</taxon>
    </lineage>
</organism>
<protein>
    <submittedName>
        <fullName evidence="1">Uncharacterized protein</fullName>
    </submittedName>
</protein>
<accession>A0A7C9A0X0</accession>
<evidence type="ECO:0000313" key="1">
    <source>
        <dbReference type="EMBL" id="MBA4656638.1"/>
    </source>
</evidence>
<name>A0A7C9A0X0_OPUST</name>
<reference evidence="1" key="1">
    <citation type="journal article" date="2013" name="J. Plant Res.">
        <title>Effect of fungi and light on seed germination of three Opuntia species from semiarid lands of central Mexico.</title>
        <authorList>
            <person name="Delgado-Sanchez P."/>
            <person name="Jimenez-Bremont J.F."/>
            <person name="Guerrero-Gonzalez Mde L."/>
            <person name="Flores J."/>
        </authorList>
    </citation>
    <scope>NUCLEOTIDE SEQUENCE</scope>
    <source>
        <tissue evidence="1">Cladode</tissue>
    </source>
</reference>
<dbReference type="AlphaFoldDB" id="A0A7C9A0X0"/>
<proteinExistence type="predicted"/>
<sequence>MKEVPSKDRAFSAASFRMNSTYADPFGCPVAASVRIITFSTSPNLLKCRDKESLVAAKWTLLTKSVRESASSKGRPVEYEPGADDVAVCRLSFWVSEAGLPLELPAPVSLFCMDFRVSISTISLCGW</sequence>
<reference evidence="1" key="2">
    <citation type="submission" date="2020-07" db="EMBL/GenBank/DDBJ databases">
        <authorList>
            <person name="Vera ALvarez R."/>
            <person name="Arias-Moreno D.M."/>
            <person name="Jimenez-Jacinto V."/>
            <person name="Jimenez-Bremont J.F."/>
            <person name="Swaminathan K."/>
            <person name="Moose S.P."/>
            <person name="Guerrero-Gonzalez M.L."/>
            <person name="Marino-Ramirez L."/>
            <person name="Landsman D."/>
            <person name="Rodriguez-Kessler M."/>
            <person name="Delgado-Sanchez P."/>
        </authorList>
    </citation>
    <scope>NUCLEOTIDE SEQUENCE</scope>
    <source>
        <tissue evidence="1">Cladode</tissue>
    </source>
</reference>